<proteinExistence type="predicted"/>
<name>A0ACB9SU80_HOLOL</name>
<organism evidence="1 2">
    <name type="scientific">Holotrichia oblita</name>
    <name type="common">Chafer beetle</name>
    <dbReference type="NCBI Taxonomy" id="644536"/>
    <lineage>
        <taxon>Eukaryota</taxon>
        <taxon>Metazoa</taxon>
        <taxon>Ecdysozoa</taxon>
        <taxon>Arthropoda</taxon>
        <taxon>Hexapoda</taxon>
        <taxon>Insecta</taxon>
        <taxon>Pterygota</taxon>
        <taxon>Neoptera</taxon>
        <taxon>Endopterygota</taxon>
        <taxon>Coleoptera</taxon>
        <taxon>Polyphaga</taxon>
        <taxon>Scarabaeiformia</taxon>
        <taxon>Scarabaeidae</taxon>
        <taxon>Melolonthinae</taxon>
        <taxon>Holotrichia</taxon>
    </lineage>
</organism>
<dbReference type="EMBL" id="CM043022">
    <property type="protein sequence ID" value="KAI4457096.1"/>
    <property type="molecule type" value="Genomic_DNA"/>
</dbReference>
<accession>A0ACB9SU80</accession>
<dbReference type="Proteomes" id="UP001056778">
    <property type="component" value="Chromosome 8"/>
</dbReference>
<keyword evidence="2" id="KW-1185">Reference proteome</keyword>
<sequence>METVDIQAVESKLSDVTVTAIPIKQSPQQPSQSKYAQLLGVIEEMGKEVRPTYAGSRRRAGFCAGTYPKLMVTPVHRFQVLGGSEGFGRRVRTPSYRNHPRFFIHRPSSCQQDNANNHTSTNPNVVSSVEQVNIARSVTLLPTRDNVSVTPRTINTPTTGLKCGVWAFFAMVTFFIAGAKFYFHGNESSEEPSSQVPNSISPLNATEVSPPPYHVAIMLPQHADVDDSLTILRRDSPPPSYEKAVT</sequence>
<reference evidence="1" key="1">
    <citation type="submission" date="2022-04" db="EMBL/GenBank/DDBJ databases">
        <title>Chromosome-scale genome assembly of Holotrichia oblita Faldermann.</title>
        <authorList>
            <person name="Rongchong L."/>
        </authorList>
    </citation>
    <scope>NUCLEOTIDE SEQUENCE</scope>
    <source>
        <strain evidence="1">81SQS9</strain>
    </source>
</reference>
<evidence type="ECO:0000313" key="1">
    <source>
        <dbReference type="EMBL" id="KAI4457096.1"/>
    </source>
</evidence>
<protein>
    <submittedName>
        <fullName evidence="1">Deleted in oral cancer 1/cdk2-associated protein 1</fullName>
    </submittedName>
</protein>
<comment type="caution">
    <text evidence="1">The sequence shown here is derived from an EMBL/GenBank/DDBJ whole genome shotgun (WGS) entry which is preliminary data.</text>
</comment>
<gene>
    <name evidence="1" type="ORF">MML48_8g00006332</name>
</gene>
<evidence type="ECO:0000313" key="2">
    <source>
        <dbReference type="Proteomes" id="UP001056778"/>
    </source>
</evidence>